<gene>
    <name evidence="1" type="ORF">NVI5450_3629</name>
</gene>
<dbReference type="OrthoDB" id="7170694at2"/>
<protein>
    <submittedName>
        <fullName evidence="1">Putative orphan protein</fullName>
    </submittedName>
</protein>
<dbReference type="AlphaFoldDB" id="A0A1L0ETP6"/>
<organism evidence="1 2">
    <name type="scientific">Moritella viscosa</name>
    <dbReference type="NCBI Taxonomy" id="80854"/>
    <lineage>
        <taxon>Bacteria</taxon>
        <taxon>Pseudomonadati</taxon>
        <taxon>Pseudomonadota</taxon>
        <taxon>Gammaproteobacteria</taxon>
        <taxon>Alteromonadales</taxon>
        <taxon>Moritellaceae</taxon>
        <taxon>Moritella</taxon>
    </lineage>
</organism>
<dbReference type="Proteomes" id="UP000183794">
    <property type="component" value="Unassembled WGS sequence"/>
</dbReference>
<evidence type="ECO:0000313" key="2">
    <source>
        <dbReference type="Proteomes" id="UP000183794"/>
    </source>
</evidence>
<dbReference type="EMBL" id="FPLD01000102">
    <property type="protein sequence ID" value="SGZ10985.1"/>
    <property type="molecule type" value="Genomic_DNA"/>
</dbReference>
<sequence>MLNFFRSKPLIDDASCEWIFDTFSWALTHFDHQEFFLRTRLIQPTNDFFPGNIDSRHGMAETIFNHVVKYAGLSHWPLQLQAPQFFNGQPPALLDLSAVQRDSSAANTLPVLVAAQPLAMTYNPQQAAKPGDLASSYAHHLALHVVAQSQQLPSGGAEYFNASTEIVAIFMGFGVMMANSAYTFRGGCGSCYNAQANRQATLSEDNVIFALALFCRLKGIPTGDATRNLKGYLKRNFKQALKQIDREPARLQQLLALK</sequence>
<name>A0A1L0ETP6_9GAMM</name>
<accession>A0A1L0ETP6</accession>
<reference evidence="1 2" key="1">
    <citation type="submission" date="2016-11" db="EMBL/GenBank/DDBJ databases">
        <authorList>
            <person name="Jaros S."/>
            <person name="Januszkiewicz K."/>
            <person name="Wedrychowicz H."/>
        </authorList>
    </citation>
    <scope>NUCLEOTIDE SEQUENCE [LARGE SCALE GENOMIC DNA]</scope>
    <source>
        <strain evidence="1">NVI 5450</strain>
    </source>
</reference>
<proteinExistence type="predicted"/>
<evidence type="ECO:0000313" key="1">
    <source>
        <dbReference type="EMBL" id="SGZ10985.1"/>
    </source>
</evidence>
<dbReference type="RefSeq" id="WP_075497824.1">
    <property type="nucleotide sequence ID" value="NZ_CAWRBC010000118.1"/>
</dbReference>